<evidence type="ECO:0000256" key="2">
    <source>
        <dbReference type="SAM" id="MobiDB-lite"/>
    </source>
</evidence>
<evidence type="ECO:0000256" key="1">
    <source>
        <dbReference type="SAM" id="Coils"/>
    </source>
</evidence>
<dbReference type="Ensembl" id="ENSSORT00005012808.1">
    <property type="protein sequence ID" value="ENSSORP00005012411.1"/>
    <property type="gene ID" value="ENSSORG00005006533.1"/>
</dbReference>
<proteinExistence type="predicted"/>
<reference evidence="4" key="3">
    <citation type="submission" date="2025-09" db="UniProtKB">
        <authorList>
            <consortium name="Ensembl"/>
        </authorList>
    </citation>
    <scope>IDENTIFICATION</scope>
</reference>
<evidence type="ECO:0000313" key="5">
    <source>
        <dbReference type="Proteomes" id="UP000472271"/>
    </source>
</evidence>
<evidence type="ECO:0000256" key="3">
    <source>
        <dbReference type="SAM" id="Phobius"/>
    </source>
</evidence>
<accession>A0A672Z554</accession>
<dbReference type="InParanoid" id="A0A672Z554"/>
<feature type="region of interest" description="Disordered" evidence="2">
    <location>
        <begin position="153"/>
        <end position="249"/>
    </location>
</feature>
<keyword evidence="3" id="KW-1133">Transmembrane helix</keyword>
<sequence>MKLQLTLLFAIVASVIIVGFMKIRQKEQNKHEKRSKFDDIKLRVTEDLLEEYLKDKEETQDLLEKNKGELTQLGNSLNSLKAGSDSKKGEVDTCKGNKNCSSSDILNHAPFFHVPAEAEKAKSGWEGEKASLKQTLDKESAVCKFLKPGSKVDKTLCKDAPKVEEAKPEEAKPEAPKPEEAKPEAPKQEEAKPEAPKPEEAKPEAPKPEEAKPEAPKQEEAKPEAPKPEEANAEAPKPEEPKPEAPKNR</sequence>
<keyword evidence="3" id="KW-0812">Transmembrane</keyword>
<reference evidence="4" key="2">
    <citation type="submission" date="2025-08" db="UniProtKB">
        <authorList>
            <consortium name="Ensembl"/>
        </authorList>
    </citation>
    <scope>IDENTIFICATION</scope>
</reference>
<protein>
    <submittedName>
        <fullName evidence="4">Zgc:174935</fullName>
    </submittedName>
</protein>
<keyword evidence="1" id="KW-0175">Coiled coil</keyword>
<feature type="coiled-coil region" evidence="1">
    <location>
        <begin position="42"/>
        <end position="73"/>
    </location>
</feature>
<name>A0A672Z554_9TELE</name>
<feature type="transmembrane region" description="Helical" evidence="3">
    <location>
        <begin position="6"/>
        <end position="23"/>
    </location>
</feature>
<dbReference type="AlphaFoldDB" id="A0A672Z554"/>
<dbReference type="Proteomes" id="UP000472271">
    <property type="component" value="Chromosome 16"/>
</dbReference>
<gene>
    <name evidence="4" type="primary">zgc:174935</name>
</gene>
<organism evidence="4 5">
    <name type="scientific">Sphaeramia orbicularis</name>
    <name type="common">orbiculate cardinalfish</name>
    <dbReference type="NCBI Taxonomy" id="375764"/>
    <lineage>
        <taxon>Eukaryota</taxon>
        <taxon>Metazoa</taxon>
        <taxon>Chordata</taxon>
        <taxon>Craniata</taxon>
        <taxon>Vertebrata</taxon>
        <taxon>Euteleostomi</taxon>
        <taxon>Actinopterygii</taxon>
        <taxon>Neopterygii</taxon>
        <taxon>Teleostei</taxon>
        <taxon>Neoteleostei</taxon>
        <taxon>Acanthomorphata</taxon>
        <taxon>Gobiaria</taxon>
        <taxon>Kurtiformes</taxon>
        <taxon>Apogonoidei</taxon>
        <taxon>Apogonidae</taxon>
        <taxon>Apogoninae</taxon>
        <taxon>Sphaeramia</taxon>
    </lineage>
</organism>
<keyword evidence="3" id="KW-0472">Membrane</keyword>
<keyword evidence="5" id="KW-1185">Reference proteome</keyword>
<evidence type="ECO:0000313" key="4">
    <source>
        <dbReference type="Ensembl" id="ENSSORP00005012411.1"/>
    </source>
</evidence>
<reference evidence="4" key="1">
    <citation type="submission" date="2019-06" db="EMBL/GenBank/DDBJ databases">
        <authorList>
            <consortium name="Wellcome Sanger Institute Data Sharing"/>
        </authorList>
    </citation>
    <scope>NUCLEOTIDE SEQUENCE [LARGE SCALE GENOMIC DNA]</scope>
</reference>